<protein>
    <submittedName>
        <fullName evidence="1">Uncharacterized protein</fullName>
    </submittedName>
</protein>
<evidence type="ECO:0000313" key="1">
    <source>
        <dbReference type="EMBL" id="GAA4714320.1"/>
    </source>
</evidence>
<keyword evidence="2" id="KW-1185">Reference proteome</keyword>
<name>A0ABP8XSC5_9MICO</name>
<proteinExistence type="predicted"/>
<comment type="caution">
    <text evidence="1">The sequence shown here is derived from an EMBL/GenBank/DDBJ whole genome shotgun (WGS) entry which is preliminary data.</text>
</comment>
<reference evidence="2" key="1">
    <citation type="journal article" date="2019" name="Int. J. Syst. Evol. Microbiol.">
        <title>The Global Catalogue of Microorganisms (GCM) 10K type strain sequencing project: providing services to taxonomists for standard genome sequencing and annotation.</title>
        <authorList>
            <consortium name="The Broad Institute Genomics Platform"/>
            <consortium name="The Broad Institute Genome Sequencing Center for Infectious Disease"/>
            <person name="Wu L."/>
            <person name="Ma J."/>
        </authorList>
    </citation>
    <scope>NUCLEOTIDE SEQUENCE [LARGE SCALE GENOMIC DNA]</scope>
    <source>
        <strain evidence="2">JCM 17975</strain>
    </source>
</reference>
<dbReference type="Proteomes" id="UP001500843">
    <property type="component" value="Unassembled WGS sequence"/>
</dbReference>
<evidence type="ECO:0000313" key="2">
    <source>
        <dbReference type="Proteomes" id="UP001500843"/>
    </source>
</evidence>
<sequence>MSWDISLFNAPPETTIEEIPRDYEPLPIGSVAEVLSRLQAAFADLDLSDPTWGDLERSGWSIEFNIGSEDPVRSIMLHVRGGGDDVVQVVRETAHVLGCSALDCSSGEFIEEGGRDGWADFQAFRDGVIGQGAAAQNVER</sequence>
<accession>A0ABP8XSC5</accession>
<dbReference type="EMBL" id="BAABHM010000018">
    <property type="protein sequence ID" value="GAA4714320.1"/>
    <property type="molecule type" value="Genomic_DNA"/>
</dbReference>
<organism evidence="1 2">
    <name type="scientific">Promicromonospora umidemergens</name>
    <dbReference type="NCBI Taxonomy" id="629679"/>
    <lineage>
        <taxon>Bacteria</taxon>
        <taxon>Bacillati</taxon>
        <taxon>Actinomycetota</taxon>
        <taxon>Actinomycetes</taxon>
        <taxon>Micrococcales</taxon>
        <taxon>Promicromonosporaceae</taxon>
        <taxon>Promicromonospora</taxon>
    </lineage>
</organism>
<dbReference type="RefSeq" id="WP_253873776.1">
    <property type="nucleotide sequence ID" value="NZ_BAABHM010000018.1"/>
</dbReference>
<gene>
    <name evidence="1" type="ORF">GCM10023198_41890</name>
</gene>